<organism evidence="4 5">
    <name type="scientific">Romanomermis culicivorax</name>
    <name type="common">Nematode worm</name>
    <dbReference type="NCBI Taxonomy" id="13658"/>
    <lineage>
        <taxon>Eukaryota</taxon>
        <taxon>Metazoa</taxon>
        <taxon>Ecdysozoa</taxon>
        <taxon>Nematoda</taxon>
        <taxon>Enoplea</taxon>
        <taxon>Dorylaimia</taxon>
        <taxon>Mermithida</taxon>
        <taxon>Mermithoidea</taxon>
        <taxon>Mermithidae</taxon>
        <taxon>Romanomermis</taxon>
    </lineage>
</organism>
<evidence type="ECO:0000256" key="2">
    <source>
        <dbReference type="SAM" id="MobiDB-lite"/>
    </source>
</evidence>
<dbReference type="WBParaSite" id="nRc.2.0.1.t23711-RA">
    <property type="protein sequence ID" value="nRc.2.0.1.t23711-RA"/>
    <property type="gene ID" value="nRc.2.0.1.g23711"/>
</dbReference>
<evidence type="ECO:0000259" key="3">
    <source>
        <dbReference type="Pfam" id="PF00596"/>
    </source>
</evidence>
<feature type="domain" description="Class II aldolase/adducin N-terminal" evidence="3">
    <location>
        <begin position="28"/>
        <end position="67"/>
    </location>
</feature>
<evidence type="ECO:0000256" key="1">
    <source>
        <dbReference type="ARBA" id="ARBA00006274"/>
    </source>
</evidence>
<dbReference type="InterPro" id="IPR001303">
    <property type="entry name" value="Aldolase_II/adducin_N"/>
</dbReference>
<keyword evidence="4" id="KW-1185">Reference proteome</keyword>
<feature type="region of interest" description="Disordered" evidence="2">
    <location>
        <begin position="1"/>
        <end position="22"/>
    </location>
</feature>
<name>A0A915JDM5_ROMCU</name>
<protein>
    <submittedName>
        <fullName evidence="5">Class II aldolase/adducin N-terminal domain-containing protein</fullName>
    </submittedName>
</protein>
<dbReference type="PANTHER" id="PTHR10640">
    <property type="entry name" value="METHYLTHIORIBULOSE-1-PHOSPHATE DEHYDRATASE"/>
    <property type="match status" value="1"/>
</dbReference>
<dbReference type="GO" id="GO:0046570">
    <property type="term" value="F:methylthioribulose 1-phosphate dehydratase activity"/>
    <property type="evidence" value="ECO:0007669"/>
    <property type="project" value="TreeGrafter"/>
</dbReference>
<dbReference type="AlphaFoldDB" id="A0A915JDM5"/>
<dbReference type="GO" id="GO:0005737">
    <property type="term" value="C:cytoplasm"/>
    <property type="evidence" value="ECO:0007669"/>
    <property type="project" value="TreeGrafter"/>
</dbReference>
<dbReference type="PANTHER" id="PTHR10640:SF7">
    <property type="entry name" value="METHYLTHIORIBULOSE-1-PHOSPHATE DEHYDRATASE"/>
    <property type="match status" value="1"/>
</dbReference>
<dbReference type="InterPro" id="IPR036409">
    <property type="entry name" value="Aldolase_II/adducin_N_sf"/>
</dbReference>
<comment type="similarity">
    <text evidence="1">Belongs to the aldolase class II family. Adducin subfamily.</text>
</comment>
<proteinExistence type="inferred from homology"/>
<dbReference type="Gene3D" id="3.40.225.10">
    <property type="entry name" value="Class II aldolase/adducin N-terminal domain"/>
    <property type="match status" value="1"/>
</dbReference>
<dbReference type="Proteomes" id="UP000887565">
    <property type="component" value="Unplaced"/>
</dbReference>
<dbReference type="SUPFAM" id="SSF53639">
    <property type="entry name" value="AraD/HMP-PK domain-like"/>
    <property type="match status" value="1"/>
</dbReference>
<dbReference type="GO" id="GO:0019509">
    <property type="term" value="P:L-methionine salvage from methylthioadenosine"/>
    <property type="evidence" value="ECO:0007669"/>
    <property type="project" value="TreeGrafter"/>
</dbReference>
<accession>A0A915JDM5</accession>
<evidence type="ECO:0000313" key="4">
    <source>
        <dbReference type="Proteomes" id="UP000887565"/>
    </source>
</evidence>
<evidence type="ECO:0000313" key="5">
    <source>
        <dbReference type="WBParaSite" id="nRc.2.0.1.t23711-RA"/>
    </source>
</evidence>
<sequence>MSVPVDRSTSYENGDSNHSEHPTILVPQLLKQFYNLGWVTGTGGGISVKFGDELYVAPSGVQKERIK</sequence>
<dbReference type="Pfam" id="PF00596">
    <property type="entry name" value="Aldolase_II"/>
    <property type="match status" value="1"/>
</dbReference>
<reference evidence="5" key="1">
    <citation type="submission" date="2022-11" db="UniProtKB">
        <authorList>
            <consortium name="WormBaseParasite"/>
        </authorList>
    </citation>
    <scope>IDENTIFICATION</scope>
</reference>